<name>A0A2Z6P5G5_TRISU</name>
<dbReference type="GO" id="GO:0009423">
    <property type="term" value="P:chorismate biosynthetic process"/>
    <property type="evidence" value="ECO:0007669"/>
    <property type="project" value="UniProtKB-UniPathway"/>
</dbReference>
<evidence type="ECO:0000256" key="7">
    <source>
        <dbReference type="RuleBase" id="RU363071"/>
    </source>
</evidence>
<dbReference type="UniPathway" id="UPA00053">
    <property type="reaction ID" value="UER00084"/>
</dbReference>
<keyword evidence="7" id="KW-0809">Transit peptide</keyword>
<reference evidence="10" key="1">
    <citation type="journal article" date="2017" name="Front. Plant Sci.">
        <title>Climate Clever Clovers: New Paradigm to Reduce the Environmental Footprint of Ruminants by Breeding Low Methanogenic Forages Utilizing Haplotype Variation.</title>
        <authorList>
            <person name="Kaur P."/>
            <person name="Appels R."/>
            <person name="Bayer P.E."/>
            <person name="Keeble-Gagnere G."/>
            <person name="Wang J."/>
            <person name="Hirakawa H."/>
            <person name="Shirasawa K."/>
            <person name="Vercoe P."/>
            <person name="Stefanova K."/>
            <person name="Durmic Z."/>
            <person name="Nichols P."/>
            <person name="Revell C."/>
            <person name="Isobe S.N."/>
            <person name="Edwards D."/>
            <person name="Erskine W."/>
        </authorList>
    </citation>
    <scope>NUCLEOTIDE SEQUENCE [LARGE SCALE GENOMIC DNA]</scope>
    <source>
        <strain evidence="10">cv. Daliak</strain>
    </source>
</reference>
<dbReference type="GO" id="GO:0008652">
    <property type="term" value="P:amino acid biosynthetic process"/>
    <property type="evidence" value="ECO:0007669"/>
    <property type="project" value="UniProtKB-KW"/>
</dbReference>
<dbReference type="Gene3D" id="3.20.20.70">
    <property type="entry name" value="Aldolase class I"/>
    <property type="match status" value="1"/>
</dbReference>
<dbReference type="AlphaFoldDB" id="A0A2Z6P5G5"/>
<keyword evidence="8" id="KW-0812">Transmembrane</keyword>
<dbReference type="PANTHER" id="PTHR21337">
    <property type="entry name" value="PHOSPHO-2-DEHYDRO-3-DEOXYHEPTONATE ALDOLASE 1, 2"/>
    <property type="match status" value="1"/>
</dbReference>
<accession>A0A2Z6P5G5</accession>
<comment type="pathway">
    <text evidence="1 7">Metabolic intermediate biosynthesis; chorismate biosynthesis; chorismate from D-erythrose 4-phosphate and phosphoenolpyruvate: step 1/7.</text>
</comment>
<evidence type="ECO:0000256" key="8">
    <source>
        <dbReference type="SAM" id="Phobius"/>
    </source>
</evidence>
<evidence type="ECO:0000256" key="6">
    <source>
        <dbReference type="ARBA" id="ARBA00047508"/>
    </source>
</evidence>
<keyword evidence="8" id="KW-1133">Transmembrane helix</keyword>
<feature type="transmembrane region" description="Helical" evidence="8">
    <location>
        <begin position="29"/>
        <end position="46"/>
    </location>
</feature>
<comment type="catalytic activity">
    <reaction evidence="6 7">
        <text>D-erythrose 4-phosphate + phosphoenolpyruvate + H2O = 7-phospho-2-dehydro-3-deoxy-D-arabino-heptonate + phosphate</text>
        <dbReference type="Rhea" id="RHEA:14717"/>
        <dbReference type="ChEBI" id="CHEBI:15377"/>
        <dbReference type="ChEBI" id="CHEBI:16897"/>
        <dbReference type="ChEBI" id="CHEBI:43474"/>
        <dbReference type="ChEBI" id="CHEBI:58394"/>
        <dbReference type="ChEBI" id="CHEBI:58702"/>
        <dbReference type="EC" id="2.5.1.54"/>
    </reaction>
</comment>
<keyword evidence="10" id="KW-1185">Reference proteome</keyword>
<feature type="transmembrane region" description="Helical" evidence="8">
    <location>
        <begin position="53"/>
        <end position="79"/>
    </location>
</feature>
<keyword evidence="7" id="KW-0150">Chloroplast</keyword>
<gene>
    <name evidence="9" type="ORF">TSUD_408120</name>
</gene>
<dbReference type="GO" id="GO:0009073">
    <property type="term" value="P:aromatic amino acid family biosynthetic process"/>
    <property type="evidence" value="ECO:0007669"/>
    <property type="project" value="UniProtKB-KW"/>
</dbReference>
<keyword evidence="4 7" id="KW-0808">Transferase</keyword>
<comment type="similarity">
    <text evidence="2 7">Belongs to the class-II DAHP synthase family.</text>
</comment>
<keyword evidence="8" id="KW-0472">Membrane</keyword>
<dbReference type="GO" id="GO:0003849">
    <property type="term" value="F:3-deoxy-7-phosphoheptulonate synthase activity"/>
    <property type="evidence" value="ECO:0007669"/>
    <property type="project" value="UniProtKB-EC"/>
</dbReference>
<dbReference type="SUPFAM" id="SSF51569">
    <property type="entry name" value="Aldolase"/>
    <property type="match status" value="1"/>
</dbReference>
<evidence type="ECO:0000256" key="2">
    <source>
        <dbReference type="ARBA" id="ARBA00008911"/>
    </source>
</evidence>
<evidence type="ECO:0000256" key="1">
    <source>
        <dbReference type="ARBA" id="ARBA00004688"/>
    </source>
</evidence>
<dbReference type="InterPro" id="IPR013785">
    <property type="entry name" value="Aldolase_TIM"/>
</dbReference>
<evidence type="ECO:0000313" key="9">
    <source>
        <dbReference type="EMBL" id="GAU49843.1"/>
    </source>
</evidence>
<keyword evidence="3 7" id="KW-0028">Amino-acid biosynthesis</keyword>
<dbReference type="OrthoDB" id="2338at2759"/>
<proteinExistence type="inferred from homology"/>
<dbReference type="InterPro" id="IPR002480">
    <property type="entry name" value="DAHP_synth_2"/>
</dbReference>
<evidence type="ECO:0000256" key="3">
    <source>
        <dbReference type="ARBA" id="ARBA00022605"/>
    </source>
</evidence>
<evidence type="ECO:0000313" key="10">
    <source>
        <dbReference type="Proteomes" id="UP000242715"/>
    </source>
</evidence>
<dbReference type="PANTHER" id="PTHR21337:SF28">
    <property type="entry name" value="PHOSPHO-2-DEHYDRO-3-DEOXYHEPTONATE ALDOLASE 2, CHLOROPLASTIC"/>
    <property type="match status" value="1"/>
</dbReference>
<dbReference type="EMBL" id="DF974639">
    <property type="protein sequence ID" value="GAU49843.1"/>
    <property type="molecule type" value="Genomic_DNA"/>
</dbReference>
<evidence type="ECO:0000256" key="5">
    <source>
        <dbReference type="ARBA" id="ARBA00023141"/>
    </source>
</evidence>
<organism evidence="9 10">
    <name type="scientific">Trifolium subterraneum</name>
    <name type="common">Subterranean clover</name>
    <dbReference type="NCBI Taxonomy" id="3900"/>
    <lineage>
        <taxon>Eukaryota</taxon>
        <taxon>Viridiplantae</taxon>
        <taxon>Streptophyta</taxon>
        <taxon>Embryophyta</taxon>
        <taxon>Tracheophyta</taxon>
        <taxon>Spermatophyta</taxon>
        <taxon>Magnoliopsida</taxon>
        <taxon>eudicotyledons</taxon>
        <taxon>Gunneridae</taxon>
        <taxon>Pentapetalae</taxon>
        <taxon>rosids</taxon>
        <taxon>fabids</taxon>
        <taxon>Fabales</taxon>
        <taxon>Fabaceae</taxon>
        <taxon>Papilionoideae</taxon>
        <taxon>50 kb inversion clade</taxon>
        <taxon>NPAAA clade</taxon>
        <taxon>Hologalegina</taxon>
        <taxon>IRL clade</taxon>
        <taxon>Trifolieae</taxon>
        <taxon>Trifolium</taxon>
    </lineage>
</organism>
<evidence type="ECO:0000256" key="4">
    <source>
        <dbReference type="ARBA" id="ARBA00022679"/>
    </source>
</evidence>
<comment type="subcellular location">
    <subcellularLocation>
        <location evidence="7">Plastid</location>
        <location evidence="7">Chloroplast</location>
    </subcellularLocation>
</comment>
<sequence length="303" mass="35151">MKFLKLLHLFHLLFSPVRLEILRINSLKLQLVTLFYLWVMIVLRALRNLVLIILEILFVLFFKWVLFLCLVLKCLLSRWGEWRVSLQSRGQIRLRRKNGVKLPSYRGDNVNGDAFDAVSRTPDPQRMVGAYCQYVATLNLLRAFATGGYAAMQRINQWNLDFMEQSEQGDSGKQRVYKKNNYGILHNLRQLLPLWGSNLIHFFDERTSADHIHSNVPFLGWMEKTASDVISRMLVLLSSTCGLWFGSCNLPVPGHVVIYGPPVFNDPTSLTDDEMYDLRNRWATCFLELFNPKVNYDDADEEA</sequence>
<protein>
    <recommendedName>
        <fullName evidence="7">Phospho-2-dehydro-3-deoxyheptonate aldolase</fullName>
        <ecNumber evidence="7">2.5.1.54</ecNumber>
    </recommendedName>
</protein>
<dbReference type="Proteomes" id="UP000242715">
    <property type="component" value="Unassembled WGS sequence"/>
</dbReference>
<dbReference type="EC" id="2.5.1.54" evidence="7"/>
<keyword evidence="7" id="KW-0934">Plastid</keyword>
<dbReference type="Pfam" id="PF01474">
    <property type="entry name" value="DAHP_synth_2"/>
    <property type="match status" value="1"/>
</dbReference>
<dbReference type="GO" id="GO:0009507">
    <property type="term" value="C:chloroplast"/>
    <property type="evidence" value="ECO:0007669"/>
    <property type="project" value="UniProtKB-SubCell"/>
</dbReference>
<keyword evidence="5 7" id="KW-0057">Aromatic amino acid biosynthesis</keyword>